<evidence type="ECO:0000313" key="3">
    <source>
        <dbReference type="EMBL" id="KXB06262.1"/>
    </source>
</evidence>
<accession>A0A133VII7</accession>
<reference evidence="3 4" key="1">
    <citation type="journal article" date="2016" name="Sci. Rep.">
        <title>Metabolic traits of an uncultured archaeal lineage -MSBL1- from brine pools of the Red Sea.</title>
        <authorList>
            <person name="Mwirichia R."/>
            <person name="Alam I."/>
            <person name="Rashid M."/>
            <person name="Vinu M."/>
            <person name="Ba-Alawi W."/>
            <person name="Anthony Kamau A."/>
            <person name="Kamanda Ngugi D."/>
            <person name="Goker M."/>
            <person name="Klenk H.P."/>
            <person name="Bajic V."/>
            <person name="Stingl U."/>
        </authorList>
    </citation>
    <scope>NUCLEOTIDE SEQUENCE [LARGE SCALE GENOMIC DNA]</scope>
    <source>
        <strain evidence="3">SCGC-AAA382F02</strain>
    </source>
</reference>
<dbReference type="PANTHER" id="PTHR43694:SF1">
    <property type="entry name" value="RIBONUCLEASE J"/>
    <property type="match status" value="1"/>
</dbReference>
<organism evidence="3 4">
    <name type="scientific">candidate division MSBL1 archaeon SCGC-AAA382F02</name>
    <dbReference type="NCBI Taxonomy" id="1698282"/>
    <lineage>
        <taxon>Archaea</taxon>
        <taxon>Methanobacteriati</taxon>
        <taxon>Methanobacteriota</taxon>
        <taxon>candidate division MSBL1</taxon>
    </lineage>
</organism>
<dbReference type="PATRIC" id="fig|1698282.3.peg.374"/>
<dbReference type="Gene3D" id="3.60.15.10">
    <property type="entry name" value="Ribonuclease Z/Hydroxyacylglutathione hydrolase-like"/>
    <property type="match status" value="2"/>
</dbReference>
<dbReference type="Pfam" id="PF07521">
    <property type="entry name" value="RMMBL"/>
    <property type="match status" value="1"/>
</dbReference>
<dbReference type="AlphaFoldDB" id="A0A133VII7"/>
<keyword evidence="4" id="KW-1185">Reference proteome</keyword>
<dbReference type="InterPro" id="IPR036866">
    <property type="entry name" value="RibonucZ/Hydroxyglut_hydro"/>
</dbReference>
<proteinExistence type="predicted"/>
<feature type="domain" description="Zn-dependent metallo-hydrolase RNA specificity" evidence="2">
    <location>
        <begin position="464"/>
        <end position="494"/>
    </location>
</feature>
<dbReference type="SUPFAM" id="SSF56281">
    <property type="entry name" value="Metallo-hydrolase/oxidoreductase"/>
    <property type="match status" value="1"/>
</dbReference>
<gene>
    <name evidence="3" type="ORF">AKJ53_00800</name>
</gene>
<dbReference type="EMBL" id="LHYG01000008">
    <property type="protein sequence ID" value="KXB06262.1"/>
    <property type="molecule type" value="Genomic_DNA"/>
</dbReference>
<evidence type="ECO:0000259" key="1">
    <source>
        <dbReference type="Pfam" id="PF00753"/>
    </source>
</evidence>
<evidence type="ECO:0000313" key="4">
    <source>
        <dbReference type="Proteomes" id="UP000070491"/>
    </source>
</evidence>
<dbReference type="Pfam" id="PF00753">
    <property type="entry name" value="Lactamase_B"/>
    <property type="match status" value="1"/>
</dbReference>
<feature type="domain" description="Metallo-beta-lactamase" evidence="1">
    <location>
        <begin position="79"/>
        <end position="113"/>
    </location>
</feature>
<dbReference type="InterPro" id="IPR001279">
    <property type="entry name" value="Metallo-B-lactamas"/>
</dbReference>
<dbReference type="PANTHER" id="PTHR43694">
    <property type="entry name" value="RIBONUCLEASE J"/>
    <property type="match status" value="1"/>
</dbReference>
<dbReference type="InterPro" id="IPR011108">
    <property type="entry name" value="RMMBL"/>
</dbReference>
<dbReference type="Proteomes" id="UP000070491">
    <property type="component" value="Unassembled WGS sequence"/>
</dbReference>
<evidence type="ECO:0000259" key="2">
    <source>
        <dbReference type="Pfam" id="PF07521"/>
    </source>
</evidence>
<name>A0A133VII7_9EURY</name>
<sequence>MTTNLSILDGATTIGGTKILLQSDEKEIFLDFGKNFKKESRFYEEYLKPRPSRGIHDYLTLELLPRLNIYRKDLIPSDINKKTLKNADLDGVLVSHAHMDHVGYIGLLKKEIPVFSSAMSAVLLKAIQDSGRSTGCSEVAYTKPREKTGKQNRILKTKHWRKSPTSGRDFFIPTNPSEELLNFWQTTPGGRNHEAGKLKKCKEKNKPFHFESFEVSHSIFGATAYCIETEEGWIAYTGDLRFHGKNKQKTEKFVQEASKINPKILITEGTRTGRDEIENKTEENVYKNCLAATEEENGLVIADFSPRNFERLETFLKISQKTGRELVVTTKDAYILESLSRVNEEDLTSDVKIYKDLSAWKRRDKWEKQILEKFEEQTVDPKEIDRNPGSYLLCFSFWDMKNLLDINPEGGRYIYSTSEAFSEEQKLDVERLWNWLQYFNLEAIGFGVKKENNQTKLEFKSGYHCSGHATPEQLFEMIDTIDPGTVIPVHTENPEFFKKNLTTRNVEILKDGNKITVK</sequence>
<evidence type="ECO:0008006" key="5">
    <source>
        <dbReference type="Google" id="ProtNLM"/>
    </source>
</evidence>
<protein>
    <recommendedName>
        <fullName evidence="5">Metallo-beta-lactamase domain-containing protein</fullName>
    </recommendedName>
</protein>
<comment type="caution">
    <text evidence="3">The sequence shown here is derived from an EMBL/GenBank/DDBJ whole genome shotgun (WGS) entry which is preliminary data.</text>
</comment>